<name>A4FT68_PINPS</name>
<protein>
    <submittedName>
        <fullName evidence="2">Putative glycine-rich arabinogalactan protein 3</fullName>
    </submittedName>
</protein>
<accession>A4FT68</accession>
<feature type="compositionally biased region" description="Low complexity" evidence="1">
    <location>
        <begin position="17"/>
        <end position="46"/>
    </location>
</feature>
<organism evidence="2">
    <name type="scientific">Pinus pinaster</name>
    <name type="common">Maritime pine</name>
    <dbReference type="NCBI Taxonomy" id="71647"/>
    <lineage>
        <taxon>Eukaryota</taxon>
        <taxon>Viridiplantae</taxon>
        <taxon>Streptophyta</taxon>
        <taxon>Embryophyta</taxon>
        <taxon>Tracheophyta</taxon>
        <taxon>Spermatophyta</taxon>
        <taxon>Pinopsida</taxon>
        <taxon>Pinidae</taxon>
        <taxon>Conifers I</taxon>
        <taxon>Pinales</taxon>
        <taxon>Pinaceae</taxon>
        <taxon>Pinus</taxon>
        <taxon>Pinus subgen. Pinus</taxon>
    </lineage>
</organism>
<gene>
    <name evidence="2" type="primary">gr-GRP3</name>
</gene>
<feature type="compositionally biased region" description="Basic and acidic residues" evidence="1">
    <location>
        <begin position="103"/>
        <end position="124"/>
    </location>
</feature>
<dbReference type="EMBL" id="AM502293">
    <property type="protein sequence ID" value="CAM58809.1"/>
    <property type="molecule type" value="Genomic_DNA"/>
</dbReference>
<evidence type="ECO:0000313" key="2">
    <source>
        <dbReference type="EMBL" id="CAM58809.1"/>
    </source>
</evidence>
<feature type="compositionally biased region" description="Polar residues" evidence="1">
    <location>
        <begin position="47"/>
        <end position="59"/>
    </location>
</feature>
<reference evidence="2" key="1">
    <citation type="submission" date="2007-03" db="EMBL/GenBank/DDBJ databases">
        <title>Contrasting outlier patterns at Pinus pinaster drought stress tolerance candidate genes as revealed by genetic differentiation analyses.</title>
        <authorList>
            <person name="Eveno E."/>
            <person name="Soto A."/>
            <person name="Gonzalez-Martinez S.C."/>
            <person name="Collada C."/>
            <person name="Guevara A.M."/>
            <person name="Cervera T.M."/>
            <person name="Leger P."/>
            <person name="Plomion C."/>
            <person name="Garnier-Gere P.H."/>
        </authorList>
    </citation>
    <scope>NUCLEOTIDE SEQUENCE</scope>
    <source>
        <tissue evidence="2">Megagametophyte</tissue>
    </source>
</reference>
<proteinExistence type="predicted"/>
<evidence type="ECO:0000256" key="1">
    <source>
        <dbReference type="SAM" id="MobiDB-lite"/>
    </source>
</evidence>
<feature type="compositionally biased region" description="Low complexity" evidence="1">
    <location>
        <begin position="60"/>
        <end position="74"/>
    </location>
</feature>
<feature type="region of interest" description="Disordered" evidence="1">
    <location>
        <begin position="1"/>
        <end position="124"/>
    </location>
</feature>
<sequence length="124" mass="12446">MSSKKSAGKSGGGSHGNTGKSAPKPNPQGMSGGKPSSPGMSGPKPSNSVDTKSPRVTQESIKGSSGKGNVSGVKLQEVVGDNKAGKVEVGSEGRVPLGGVKIKSSDFKSRSPADKTEKKLNEPN</sequence>
<dbReference type="AlphaFoldDB" id="A4FT68"/>